<dbReference type="PANTHER" id="PTHR12558">
    <property type="entry name" value="CELL DIVISION CYCLE 16,23,27"/>
    <property type="match status" value="1"/>
</dbReference>
<dbReference type="EMBL" id="BAAAYN010000046">
    <property type="protein sequence ID" value="GAA3394786.1"/>
    <property type="molecule type" value="Genomic_DNA"/>
</dbReference>
<name>A0ABP6T8E4_9ACTN</name>
<dbReference type="Gene3D" id="1.25.40.10">
    <property type="entry name" value="Tetratricopeptide repeat domain"/>
    <property type="match status" value="2"/>
</dbReference>
<feature type="repeat" description="TPR" evidence="1">
    <location>
        <begin position="214"/>
        <end position="247"/>
    </location>
</feature>
<dbReference type="InterPro" id="IPR019734">
    <property type="entry name" value="TPR_rpt"/>
</dbReference>
<protein>
    <submittedName>
        <fullName evidence="2">Tetratricopeptide repeat protein</fullName>
    </submittedName>
</protein>
<keyword evidence="3" id="KW-1185">Reference proteome</keyword>
<sequence length="435" mass="45821">MLRIRRLTLAALPVAVGLTLAAAVLIPSDGDAPRRATARPATVVAAQDCATDGCVTALQARLRQYPRDGRSWTALAVAYVDRARLTGQNAWYPRAQSALDRALALDPADDAALAAAGVLAAARHEFTAALRWGDRAAAANPYSARAQIVRADALTELGRYPEARAAATAADDLKPGVPTFTRLAYADELAGRTDRAAALLRRGLEPGTAPADVAFCRFHLGELARNAGDYATAATEYRAALAADPDYVPARAGLARVEVARGNPSGAVRIYRAIVTASPLPQYAAELGELLQAGGDRTAAEQQYAVVRAAHRLSRSTGVVDGPEVTLFEADHGNPAVAVELARAEWAQRTSIHVADALGWALFRAGRPADALPYVRAATRLGTHDARLLYHRGMVERAAGLPADARRSLGRALALDPHFSPLGAPDARAALAGLR</sequence>
<reference evidence="3" key="1">
    <citation type="journal article" date="2019" name="Int. J. Syst. Evol. Microbiol.">
        <title>The Global Catalogue of Microorganisms (GCM) 10K type strain sequencing project: providing services to taxonomists for standard genome sequencing and annotation.</title>
        <authorList>
            <consortium name="The Broad Institute Genomics Platform"/>
            <consortium name="The Broad Institute Genome Sequencing Center for Infectious Disease"/>
            <person name="Wu L."/>
            <person name="Ma J."/>
        </authorList>
    </citation>
    <scope>NUCLEOTIDE SEQUENCE [LARGE SCALE GENOMIC DNA]</scope>
    <source>
        <strain evidence="3">JCM 9458</strain>
    </source>
</reference>
<evidence type="ECO:0000313" key="2">
    <source>
        <dbReference type="EMBL" id="GAA3394786.1"/>
    </source>
</evidence>
<dbReference type="SMART" id="SM00028">
    <property type="entry name" value="TPR"/>
    <property type="match status" value="6"/>
</dbReference>
<dbReference type="InterPro" id="IPR011990">
    <property type="entry name" value="TPR-like_helical_dom_sf"/>
</dbReference>
<proteinExistence type="predicted"/>
<accession>A0ABP6T8E4</accession>
<keyword evidence="1" id="KW-0802">TPR repeat</keyword>
<dbReference type="Pfam" id="PF13432">
    <property type="entry name" value="TPR_16"/>
    <property type="match status" value="2"/>
</dbReference>
<dbReference type="SUPFAM" id="SSF48452">
    <property type="entry name" value="TPR-like"/>
    <property type="match status" value="2"/>
</dbReference>
<evidence type="ECO:0000313" key="3">
    <source>
        <dbReference type="Proteomes" id="UP001501676"/>
    </source>
</evidence>
<organism evidence="2 3">
    <name type="scientific">Cryptosporangium minutisporangium</name>
    <dbReference type="NCBI Taxonomy" id="113569"/>
    <lineage>
        <taxon>Bacteria</taxon>
        <taxon>Bacillati</taxon>
        <taxon>Actinomycetota</taxon>
        <taxon>Actinomycetes</taxon>
        <taxon>Cryptosporangiales</taxon>
        <taxon>Cryptosporangiaceae</taxon>
        <taxon>Cryptosporangium</taxon>
    </lineage>
</organism>
<dbReference type="PANTHER" id="PTHR12558:SF13">
    <property type="entry name" value="CELL DIVISION CYCLE PROTEIN 27 HOMOLOG"/>
    <property type="match status" value="1"/>
</dbReference>
<comment type="caution">
    <text evidence="2">The sequence shown here is derived from an EMBL/GenBank/DDBJ whole genome shotgun (WGS) entry which is preliminary data.</text>
</comment>
<dbReference type="PROSITE" id="PS50005">
    <property type="entry name" value="TPR"/>
    <property type="match status" value="1"/>
</dbReference>
<dbReference type="RefSeq" id="WP_345732130.1">
    <property type="nucleotide sequence ID" value="NZ_BAAAYN010000046.1"/>
</dbReference>
<gene>
    <name evidence="2" type="ORF">GCM10020369_65480</name>
</gene>
<evidence type="ECO:0000256" key="1">
    <source>
        <dbReference type="PROSITE-ProRule" id="PRU00339"/>
    </source>
</evidence>
<dbReference type="Pfam" id="PF14559">
    <property type="entry name" value="TPR_19"/>
    <property type="match status" value="1"/>
</dbReference>
<dbReference type="Proteomes" id="UP001501676">
    <property type="component" value="Unassembled WGS sequence"/>
</dbReference>